<organism evidence="1 2">
    <name type="scientific">Streptomyces andamanensis</name>
    <dbReference type="NCBI Taxonomy" id="1565035"/>
    <lineage>
        <taxon>Bacteria</taxon>
        <taxon>Bacillati</taxon>
        <taxon>Actinomycetota</taxon>
        <taxon>Actinomycetes</taxon>
        <taxon>Kitasatosporales</taxon>
        <taxon>Streptomycetaceae</taxon>
        <taxon>Streptomyces</taxon>
    </lineage>
</organism>
<protein>
    <recommendedName>
        <fullName evidence="3">WXG100 family type VII secretion target</fullName>
    </recommendedName>
</protein>
<evidence type="ECO:0000313" key="2">
    <source>
        <dbReference type="Proteomes" id="UP001595824"/>
    </source>
</evidence>
<gene>
    <name evidence="1" type="ORF">ACFPC0_29625</name>
</gene>
<dbReference type="EMBL" id="JBHSDP010000027">
    <property type="protein sequence ID" value="MFC4331858.1"/>
    <property type="molecule type" value="Genomic_DNA"/>
</dbReference>
<sequence length="495" mass="53168">MHIEYEIKLHLRNLGYQPGMDDKIVYNTQSELNMYTTNAKDAMKVWGWDPEALRPEDHYRIDQLLRMYVFQRDQILAALERVEAQVGAATEPLLGGSPQQLTDFKQFLADEMARLRKIEWYDELSDKEREQWHTTPETFLDAQRARNERLPEVAGIRRFPSVAGVIAFQHPAVSRFLGKIPSLAMGGYSGAGEYFRLTDNGYPRGWIKDGHLYDLVDMALALQAELQLQCLLTDREFTRIVATRGQEFAYLKAEAARKAAEESASWWATFGDIMGIVSAVAGVLALIPVLTPFMGPVAVLAAVESFGAHTVDAVIQNKWDEGTFVGLGADALAALPAVGSVAKSLKAGRAAMKAIGTGAKATSKAKVFTGAAGREFLGLTGGAGKGAAAIAEAAEATKVFDYIGTKGAKLLKASESSGKIAGKVLQGSVNLSTQVPLVLEMSSGKDMSDPKSAAAGTALTANFGQSIGSWGVVGTAAEKGATLSIATFSKIIGRR</sequence>
<proteinExistence type="predicted"/>
<dbReference type="Proteomes" id="UP001595824">
    <property type="component" value="Unassembled WGS sequence"/>
</dbReference>
<comment type="caution">
    <text evidence="1">The sequence shown here is derived from an EMBL/GenBank/DDBJ whole genome shotgun (WGS) entry which is preliminary data.</text>
</comment>
<keyword evidence="2" id="KW-1185">Reference proteome</keyword>
<reference evidence="2" key="1">
    <citation type="journal article" date="2019" name="Int. J. Syst. Evol. Microbiol.">
        <title>The Global Catalogue of Microorganisms (GCM) 10K type strain sequencing project: providing services to taxonomists for standard genome sequencing and annotation.</title>
        <authorList>
            <consortium name="The Broad Institute Genomics Platform"/>
            <consortium name="The Broad Institute Genome Sequencing Center for Infectious Disease"/>
            <person name="Wu L."/>
            <person name="Ma J."/>
        </authorList>
    </citation>
    <scope>NUCLEOTIDE SEQUENCE [LARGE SCALE GENOMIC DNA]</scope>
    <source>
        <strain evidence="2">PCU 347</strain>
    </source>
</reference>
<evidence type="ECO:0000313" key="1">
    <source>
        <dbReference type="EMBL" id="MFC4331858.1"/>
    </source>
</evidence>
<accession>A0ABV8TMB0</accession>
<name>A0ABV8TMB0_9ACTN</name>
<evidence type="ECO:0008006" key="3">
    <source>
        <dbReference type="Google" id="ProtNLM"/>
    </source>
</evidence>
<dbReference type="RefSeq" id="WP_381743316.1">
    <property type="nucleotide sequence ID" value="NZ_JBHSDP010000027.1"/>
</dbReference>